<organism evidence="1 2">
    <name type="scientific">Acaulospora colombiana</name>
    <dbReference type="NCBI Taxonomy" id="27376"/>
    <lineage>
        <taxon>Eukaryota</taxon>
        <taxon>Fungi</taxon>
        <taxon>Fungi incertae sedis</taxon>
        <taxon>Mucoromycota</taxon>
        <taxon>Glomeromycotina</taxon>
        <taxon>Glomeromycetes</taxon>
        <taxon>Diversisporales</taxon>
        <taxon>Acaulosporaceae</taxon>
        <taxon>Acaulospora</taxon>
    </lineage>
</organism>
<accession>A0ACA9LVT8</accession>
<proteinExistence type="predicted"/>
<keyword evidence="2" id="KW-1185">Reference proteome</keyword>
<protein>
    <submittedName>
        <fullName evidence="1">2005_t:CDS:1</fullName>
    </submittedName>
</protein>
<name>A0ACA9LVT8_9GLOM</name>
<dbReference type="EMBL" id="CAJVPT010008195">
    <property type="protein sequence ID" value="CAG8549393.1"/>
    <property type="molecule type" value="Genomic_DNA"/>
</dbReference>
<evidence type="ECO:0000313" key="2">
    <source>
        <dbReference type="Proteomes" id="UP000789525"/>
    </source>
</evidence>
<evidence type="ECO:0000313" key="1">
    <source>
        <dbReference type="EMBL" id="CAG8549393.1"/>
    </source>
</evidence>
<sequence length="214" mass="24073">MQVSVDQGHRILFVNSNITIMSIPKEKHFSTPAKVDSFTSEGTDYFSSEKSDSLMLESPEEYEQNCLLFPTYATKHDCNEDGIPTLTDNWNIRIRGWAFSTPRSSKTRALFLIVGLTKPNKMALDGDPNDLPVEHSENFMTETGFEDSYQHHHENTNMGGDTYKTPVVSNSGSFSGDIVIRQSTVEKWLKEGGDHAGNLLKLEVYQNEDSKSLL</sequence>
<reference evidence="1" key="1">
    <citation type="submission" date="2021-06" db="EMBL/GenBank/DDBJ databases">
        <authorList>
            <person name="Kallberg Y."/>
            <person name="Tangrot J."/>
            <person name="Rosling A."/>
        </authorList>
    </citation>
    <scope>NUCLEOTIDE SEQUENCE</scope>
    <source>
        <strain evidence="1">CL356</strain>
    </source>
</reference>
<comment type="caution">
    <text evidence="1">The sequence shown here is derived from an EMBL/GenBank/DDBJ whole genome shotgun (WGS) entry which is preliminary data.</text>
</comment>
<gene>
    <name evidence="1" type="ORF">ACOLOM_LOCUS4792</name>
</gene>
<dbReference type="Proteomes" id="UP000789525">
    <property type="component" value="Unassembled WGS sequence"/>
</dbReference>